<evidence type="ECO:0000313" key="4">
    <source>
        <dbReference type="EMBL" id="OQS55666.1"/>
    </source>
</evidence>
<comment type="similarity">
    <text evidence="2">Belongs to the NOC2 family.</text>
</comment>
<dbReference type="VEuPathDB" id="MicrosporidiaDB:EHP00_1390"/>
<evidence type="ECO:0000256" key="3">
    <source>
        <dbReference type="ARBA" id="ARBA00023242"/>
    </source>
</evidence>
<dbReference type="GO" id="GO:0005634">
    <property type="term" value="C:nucleus"/>
    <property type="evidence" value="ECO:0007669"/>
    <property type="project" value="UniProtKB-SubCell"/>
</dbReference>
<dbReference type="Pfam" id="PF03715">
    <property type="entry name" value="Noc2"/>
    <property type="match status" value="1"/>
</dbReference>
<protein>
    <submittedName>
        <fullName evidence="4">Uncharacterized protein</fullName>
    </submittedName>
</protein>
<gene>
    <name evidence="4" type="ORF">EHP00_1390</name>
</gene>
<dbReference type="OrthoDB" id="10266662at2759"/>
<accession>A0A1W0E8W0</accession>
<organism evidence="4 5">
    <name type="scientific">Ecytonucleospora hepatopenaei</name>
    <dbReference type="NCBI Taxonomy" id="646526"/>
    <lineage>
        <taxon>Eukaryota</taxon>
        <taxon>Fungi</taxon>
        <taxon>Fungi incertae sedis</taxon>
        <taxon>Microsporidia</taxon>
        <taxon>Enterocytozoonidae</taxon>
        <taxon>Ecytonucleospora</taxon>
    </lineage>
</organism>
<evidence type="ECO:0000313" key="5">
    <source>
        <dbReference type="Proteomes" id="UP000192758"/>
    </source>
</evidence>
<sequence length="264" mass="31388">MNNIDDLKDNGLLNLTHLYEYVDVIDILEGKIYKFAQKDNFAEDLKILREILERDDSEKLRIVFYTKILAKILKKPNELKLFYAMVIEFIDRKSSNIKESILLINLIKIITNRKYFISTVFNLMQILHLYLKNLATAKETVKKQYYLDDLKVSNDSLKNIHFNSFVINEILVEIQNQMNLYSTNIGYPEIAFIVTKELRKMKGSEFKEVIAQYIKEFTDNAEFIEEKRKEWLSSKTGENGKKREFSYDEAMRFEKNIKMEKELN</sequence>
<dbReference type="AlphaFoldDB" id="A0A1W0E8W0"/>
<reference evidence="4 5" key="1">
    <citation type="journal article" date="2017" name="Environ. Microbiol.">
        <title>Decay of the glycolytic pathway and adaptation to intranuclear parasitism within Enterocytozoonidae microsporidia.</title>
        <authorList>
            <person name="Wiredu Boakye D."/>
            <person name="Jaroenlak P."/>
            <person name="Prachumwat A."/>
            <person name="Williams T.A."/>
            <person name="Bateman K.S."/>
            <person name="Itsathitphaisarn O."/>
            <person name="Sritunyalucksana K."/>
            <person name="Paszkiewicz K.H."/>
            <person name="Moore K.A."/>
            <person name="Stentiford G.D."/>
            <person name="Williams B.A."/>
        </authorList>
    </citation>
    <scope>NUCLEOTIDE SEQUENCE [LARGE SCALE GENOMIC DNA]</scope>
    <source>
        <strain evidence="4 5">TH1</strain>
    </source>
</reference>
<dbReference type="Proteomes" id="UP000192758">
    <property type="component" value="Unassembled WGS sequence"/>
</dbReference>
<proteinExistence type="inferred from homology"/>
<dbReference type="STRING" id="646526.A0A1W0E8W0"/>
<keyword evidence="3" id="KW-0539">Nucleus</keyword>
<evidence type="ECO:0000256" key="2">
    <source>
        <dbReference type="ARBA" id="ARBA00005907"/>
    </source>
</evidence>
<comment type="caution">
    <text evidence="4">The sequence shown here is derived from an EMBL/GenBank/DDBJ whole genome shotgun (WGS) entry which is preliminary data.</text>
</comment>
<dbReference type="EMBL" id="MNPJ01000004">
    <property type="protein sequence ID" value="OQS55666.1"/>
    <property type="molecule type" value="Genomic_DNA"/>
</dbReference>
<evidence type="ECO:0000256" key="1">
    <source>
        <dbReference type="ARBA" id="ARBA00004123"/>
    </source>
</evidence>
<keyword evidence="5" id="KW-1185">Reference proteome</keyword>
<comment type="subcellular location">
    <subcellularLocation>
        <location evidence="1">Nucleus</location>
    </subcellularLocation>
</comment>
<dbReference type="InterPro" id="IPR005343">
    <property type="entry name" value="Noc2"/>
</dbReference>
<name>A0A1W0E8W0_9MICR</name>